<gene>
    <name evidence="9" type="primary">LOC115878100</name>
</gene>
<dbReference type="KEGG" id="soy:115878100"/>
<dbReference type="Proteomes" id="UP000504635">
    <property type="component" value="Unplaced"/>
</dbReference>
<dbReference type="GO" id="GO:0006325">
    <property type="term" value="P:chromatin organization"/>
    <property type="evidence" value="ECO:0007669"/>
    <property type="project" value="UniProtKB-KW"/>
</dbReference>
<feature type="compositionally biased region" description="Polar residues" evidence="7">
    <location>
        <begin position="180"/>
        <end position="190"/>
    </location>
</feature>
<dbReference type="CTD" id="55257"/>
<dbReference type="RefSeq" id="XP_030750321.1">
    <property type="nucleotide sequence ID" value="XM_030894461.1"/>
</dbReference>
<evidence type="ECO:0000256" key="2">
    <source>
        <dbReference type="ARBA" id="ARBA00007117"/>
    </source>
</evidence>
<dbReference type="PANTHER" id="PTHR13581:SF5">
    <property type="entry name" value="MRG_MORF4L-BINDING PROTEIN"/>
    <property type="match status" value="1"/>
</dbReference>
<dbReference type="Pfam" id="PF07904">
    <property type="entry name" value="Eaf7"/>
    <property type="match status" value="1"/>
</dbReference>
<dbReference type="OrthoDB" id="5595141at2759"/>
<dbReference type="InParanoid" id="A0A6J2XGR5"/>
<evidence type="ECO:0000313" key="9">
    <source>
        <dbReference type="RefSeq" id="XP_030750321.1"/>
    </source>
</evidence>
<proteinExistence type="inferred from homology"/>
<accession>A0A6J2XGR5</accession>
<keyword evidence="5" id="KW-0804">Transcription</keyword>
<keyword evidence="3" id="KW-0156">Chromatin regulator</keyword>
<name>A0A6J2XGR5_SITOR</name>
<feature type="compositionally biased region" description="Polar residues" evidence="7">
    <location>
        <begin position="216"/>
        <end position="232"/>
    </location>
</feature>
<comment type="subcellular location">
    <subcellularLocation>
        <location evidence="1">Nucleus</location>
    </subcellularLocation>
</comment>
<feature type="compositionally biased region" description="Basic and acidic residues" evidence="7">
    <location>
        <begin position="129"/>
        <end position="179"/>
    </location>
</feature>
<dbReference type="GeneID" id="115878100"/>
<dbReference type="FunCoup" id="A0A6J2XGR5">
    <property type="interactions" value="737"/>
</dbReference>
<dbReference type="GO" id="GO:0006357">
    <property type="term" value="P:regulation of transcription by RNA polymerase II"/>
    <property type="evidence" value="ECO:0007669"/>
    <property type="project" value="TreeGrafter"/>
</dbReference>
<keyword evidence="6" id="KW-0539">Nucleus</keyword>
<keyword evidence="8" id="KW-1185">Reference proteome</keyword>
<keyword evidence="4" id="KW-0805">Transcription regulation</keyword>
<sequence>MATTLFLMLGGGSSNINKLLMSTEDIEWNVINEGQLLDAMVGHKPVGVNKYFQMALICDKFSESLNKDIDPQKIWAHLETMYNLEALDENESIPFPNNEREFCLPESEFGMLLIKKEEDDEKTSMEMPKLARDTKKDEKTLTKNTKDTTLRRDSKEGKDNNKMLSNNKKDIKKEAEKSGKPSSKNRNSTNVKDDNKGRDTPKPTKRTRGSLKPNDDSGSSGKSSPITVTPSSAKRRRL</sequence>
<comment type="similarity">
    <text evidence="2">Belongs to the EAF7 family.</text>
</comment>
<evidence type="ECO:0000256" key="4">
    <source>
        <dbReference type="ARBA" id="ARBA00023015"/>
    </source>
</evidence>
<evidence type="ECO:0000256" key="5">
    <source>
        <dbReference type="ARBA" id="ARBA00023163"/>
    </source>
</evidence>
<feature type="region of interest" description="Disordered" evidence="7">
    <location>
        <begin position="117"/>
        <end position="238"/>
    </location>
</feature>
<dbReference type="GO" id="GO:0035267">
    <property type="term" value="C:NuA4 histone acetyltransferase complex"/>
    <property type="evidence" value="ECO:0007669"/>
    <property type="project" value="TreeGrafter"/>
</dbReference>
<organism evidence="8 9">
    <name type="scientific">Sitophilus oryzae</name>
    <name type="common">Rice weevil</name>
    <name type="synonym">Curculio oryzae</name>
    <dbReference type="NCBI Taxonomy" id="7048"/>
    <lineage>
        <taxon>Eukaryota</taxon>
        <taxon>Metazoa</taxon>
        <taxon>Ecdysozoa</taxon>
        <taxon>Arthropoda</taxon>
        <taxon>Hexapoda</taxon>
        <taxon>Insecta</taxon>
        <taxon>Pterygota</taxon>
        <taxon>Neoptera</taxon>
        <taxon>Endopterygota</taxon>
        <taxon>Coleoptera</taxon>
        <taxon>Polyphaga</taxon>
        <taxon>Cucujiformia</taxon>
        <taxon>Curculionidae</taxon>
        <taxon>Dryophthorinae</taxon>
        <taxon>Sitophilus</taxon>
    </lineage>
</organism>
<evidence type="ECO:0000256" key="1">
    <source>
        <dbReference type="ARBA" id="ARBA00004123"/>
    </source>
</evidence>
<dbReference type="InterPro" id="IPR012423">
    <property type="entry name" value="Eaf7/MRGBP"/>
</dbReference>
<protein>
    <submittedName>
        <fullName evidence="9">MRG/MORF4L-binding protein</fullName>
    </submittedName>
</protein>
<evidence type="ECO:0000256" key="3">
    <source>
        <dbReference type="ARBA" id="ARBA00022853"/>
    </source>
</evidence>
<evidence type="ECO:0000256" key="7">
    <source>
        <dbReference type="SAM" id="MobiDB-lite"/>
    </source>
</evidence>
<dbReference type="GO" id="GO:0005634">
    <property type="term" value="C:nucleus"/>
    <property type="evidence" value="ECO:0007669"/>
    <property type="project" value="UniProtKB-SubCell"/>
</dbReference>
<dbReference type="AlphaFoldDB" id="A0A6J2XGR5"/>
<evidence type="ECO:0000256" key="6">
    <source>
        <dbReference type="ARBA" id="ARBA00023242"/>
    </source>
</evidence>
<dbReference type="PANTHER" id="PTHR13581">
    <property type="entry name" value="MRG-BINDING PROTEIN"/>
    <property type="match status" value="1"/>
</dbReference>
<reference evidence="9" key="1">
    <citation type="submission" date="2025-08" db="UniProtKB">
        <authorList>
            <consortium name="RefSeq"/>
        </authorList>
    </citation>
    <scope>IDENTIFICATION</scope>
    <source>
        <tissue evidence="9">Gonads</tissue>
    </source>
</reference>
<feature type="compositionally biased region" description="Basic and acidic residues" evidence="7">
    <location>
        <begin position="191"/>
        <end position="202"/>
    </location>
</feature>
<evidence type="ECO:0000313" key="8">
    <source>
        <dbReference type="Proteomes" id="UP000504635"/>
    </source>
</evidence>